<sequence length="269" mass="28982">MTAVLPTQVEDPTRPTAETAPNPRGAWRGRLASGLTAVALGVAGWQVVSVLSDGWMPGVGEVLTATGEVLTDAGFYGDALLSLRRVLLVLTCAVLLGLLVGVATGVSDRAEAFLRPVLVIGLAIPDPVYIILTILIMGISETSGLVALVIAITPLVANVVSGSVRARDHALDEMARTYRLGRRDYARHVLAAQIRPAVVGALRTSFAFSWKLVVLMETMTQPDGVGARIYEEFRFLRPENMIACALVFTVVMRLIEVLALRRLDRPRPF</sequence>
<dbReference type="PANTHER" id="PTHR30151">
    <property type="entry name" value="ALKANE SULFONATE ABC TRANSPORTER-RELATED, MEMBRANE SUBUNIT"/>
    <property type="match status" value="1"/>
</dbReference>
<comment type="subcellular location">
    <subcellularLocation>
        <location evidence="1 7">Cell membrane</location>
        <topology evidence="1 7">Multi-pass membrane protein</topology>
    </subcellularLocation>
</comment>
<name>A0ABU2JXV8_9ACTN</name>
<organism evidence="10 11">
    <name type="scientific">Streptomyces chisholmiae</name>
    <dbReference type="NCBI Taxonomy" id="3075540"/>
    <lineage>
        <taxon>Bacteria</taxon>
        <taxon>Bacillati</taxon>
        <taxon>Actinomycetota</taxon>
        <taxon>Actinomycetes</taxon>
        <taxon>Kitasatosporales</taxon>
        <taxon>Streptomycetaceae</taxon>
        <taxon>Streptomyces</taxon>
    </lineage>
</organism>
<evidence type="ECO:0000256" key="1">
    <source>
        <dbReference type="ARBA" id="ARBA00004651"/>
    </source>
</evidence>
<evidence type="ECO:0000256" key="3">
    <source>
        <dbReference type="ARBA" id="ARBA00022475"/>
    </source>
</evidence>
<gene>
    <name evidence="10" type="ORF">RM844_26485</name>
</gene>
<evidence type="ECO:0000259" key="9">
    <source>
        <dbReference type="PROSITE" id="PS50928"/>
    </source>
</evidence>
<dbReference type="RefSeq" id="WP_311669917.1">
    <property type="nucleotide sequence ID" value="NZ_JAVREO010000020.1"/>
</dbReference>
<keyword evidence="4 7" id="KW-0812">Transmembrane</keyword>
<feature type="transmembrane region" description="Helical" evidence="7">
    <location>
        <begin position="31"/>
        <end position="48"/>
    </location>
</feature>
<dbReference type="Proteomes" id="UP001183410">
    <property type="component" value="Unassembled WGS sequence"/>
</dbReference>
<protein>
    <submittedName>
        <fullName evidence="10">ABC transporter permease subunit</fullName>
    </submittedName>
</protein>
<accession>A0ABU2JXV8</accession>
<keyword evidence="6 7" id="KW-0472">Membrane</keyword>
<dbReference type="SUPFAM" id="SSF161098">
    <property type="entry name" value="MetI-like"/>
    <property type="match status" value="1"/>
</dbReference>
<evidence type="ECO:0000256" key="7">
    <source>
        <dbReference type="RuleBase" id="RU363032"/>
    </source>
</evidence>
<feature type="domain" description="ABC transmembrane type-1" evidence="9">
    <location>
        <begin position="83"/>
        <end position="259"/>
    </location>
</feature>
<reference evidence="11" key="1">
    <citation type="submission" date="2023-07" db="EMBL/GenBank/DDBJ databases">
        <title>30 novel species of actinomycetes from the DSMZ collection.</title>
        <authorList>
            <person name="Nouioui I."/>
        </authorList>
    </citation>
    <scope>NUCLEOTIDE SEQUENCE [LARGE SCALE GENOMIC DNA]</scope>
    <source>
        <strain evidence="11">DSM 44915</strain>
    </source>
</reference>
<dbReference type="PROSITE" id="PS50928">
    <property type="entry name" value="ABC_TM1"/>
    <property type="match status" value="1"/>
</dbReference>
<keyword evidence="11" id="KW-1185">Reference proteome</keyword>
<dbReference type="EMBL" id="JAVREO010000020">
    <property type="protein sequence ID" value="MDT0269836.1"/>
    <property type="molecule type" value="Genomic_DNA"/>
</dbReference>
<dbReference type="PANTHER" id="PTHR30151:SF38">
    <property type="entry name" value="ALIPHATIC SULFONATES TRANSPORT PERMEASE PROTEIN SSUC-RELATED"/>
    <property type="match status" value="1"/>
</dbReference>
<evidence type="ECO:0000313" key="10">
    <source>
        <dbReference type="EMBL" id="MDT0269836.1"/>
    </source>
</evidence>
<keyword evidence="3" id="KW-1003">Cell membrane</keyword>
<evidence type="ECO:0000313" key="11">
    <source>
        <dbReference type="Proteomes" id="UP001183410"/>
    </source>
</evidence>
<evidence type="ECO:0000256" key="8">
    <source>
        <dbReference type="SAM" id="MobiDB-lite"/>
    </source>
</evidence>
<feature type="transmembrane region" description="Helical" evidence="7">
    <location>
        <begin position="145"/>
        <end position="164"/>
    </location>
</feature>
<evidence type="ECO:0000256" key="5">
    <source>
        <dbReference type="ARBA" id="ARBA00022989"/>
    </source>
</evidence>
<keyword evidence="5 7" id="KW-1133">Transmembrane helix</keyword>
<feature type="region of interest" description="Disordered" evidence="8">
    <location>
        <begin position="1"/>
        <end position="25"/>
    </location>
</feature>
<dbReference type="InterPro" id="IPR000515">
    <property type="entry name" value="MetI-like"/>
</dbReference>
<dbReference type="InterPro" id="IPR035906">
    <property type="entry name" value="MetI-like_sf"/>
</dbReference>
<evidence type="ECO:0000256" key="4">
    <source>
        <dbReference type="ARBA" id="ARBA00022692"/>
    </source>
</evidence>
<feature type="transmembrane region" description="Helical" evidence="7">
    <location>
        <begin position="86"/>
        <end position="106"/>
    </location>
</feature>
<proteinExistence type="inferred from homology"/>
<feature type="transmembrane region" description="Helical" evidence="7">
    <location>
        <begin position="118"/>
        <end position="139"/>
    </location>
</feature>
<comment type="similarity">
    <text evidence="7">Belongs to the binding-protein-dependent transport system permease family.</text>
</comment>
<dbReference type="Gene3D" id="1.10.3720.10">
    <property type="entry name" value="MetI-like"/>
    <property type="match status" value="1"/>
</dbReference>
<keyword evidence="2 7" id="KW-0813">Transport</keyword>
<dbReference type="Pfam" id="PF00528">
    <property type="entry name" value="BPD_transp_1"/>
    <property type="match status" value="1"/>
</dbReference>
<comment type="caution">
    <text evidence="10">The sequence shown here is derived from an EMBL/GenBank/DDBJ whole genome shotgun (WGS) entry which is preliminary data.</text>
</comment>
<evidence type="ECO:0000256" key="2">
    <source>
        <dbReference type="ARBA" id="ARBA00022448"/>
    </source>
</evidence>
<evidence type="ECO:0000256" key="6">
    <source>
        <dbReference type="ARBA" id="ARBA00023136"/>
    </source>
</evidence>